<dbReference type="Proteomes" id="UP001175000">
    <property type="component" value="Unassembled WGS sequence"/>
</dbReference>
<evidence type="ECO:0000313" key="2">
    <source>
        <dbReference type="Proteomes" id="UP001175000"/>
    </source>
</evidence>
<proteinExistence type="predicted"/>
<gene>
    <name evidence="1" type="ORF">B0T14DRAFT_525992</name>
</gene>
<keyword evidence="2" id="KW-1185">Reference proteome</keyword>
<protein>
    <submittedName>
        <fullName evidence="1">Uncharacterized protein</fullName>
    </submittedName>
</protein>
<name>A0AA39WDB9_9PEZI</name>
<evidence type="ECO:0000313" key="1">
    <source>
        <dbReference type="EMBL" id="KAK0613305.1"/>
    </source>
</evidence>
<dbReference type="EMBL" id="JAULSU010000006">
    <property type="protein sequence ID" value="KAK0613305.1"/>
    <property type="molecule type" value="Genomic_DNA"/>
</dbReference>
<comment type="caution">
    <text evidence="1">The sequence shown here is derived from an EMBL/GenBank/DDBJ whole genome shotgun (WGS) entry which is preliminary data.</text>
</comment>
<dbReference type="AlphaFoldDB" id="A0AA39WDB9"/>
<accession>A0AA39WDB9</accession>
<reference evidence="1" key="1">
    <citation type="submission" date="2023-06" db="EMBL/GenBank/DDBJ databases">
        <title>Genome-scale phylogeny and comparative genomics of the fungal order Sordariales.</title>
        <authorList>
            <consortium name="Lawrence Berkeley National Laboratory"/>
            <person name="Hensen N."/>
            <person name="Bonometti L."/>
            <person name="Westerberg I."/>
            <person name="Brannstrom I.O."/>
            <person name="Guillou S."/>
            <person name="Cros-Aarteil S."/>
            <person name="Calhoun S."/>
            <person name="Haridas S."/>
            <person name="Kuo A."/>
            <person name="Mondo S."/>
            <person name="Pangilinan J."/>
            <person name="Riley R."/>
            <person name="Labutti K."/>
            <person name="Andreopoulos B."/>
            <person name="Lipzen A."/>
            <person name="Chen C."/>
            <person name="Yanf M."/>
            <person name="Daum C."/>
            <person name="Ng V."/>
            <person name="Clum A."/>
            <person name="Steindorff A."/>
            <person name="Ohm R."/>
            <person name="Martin F."/>
            <person name="Silar P."/>
            <person name="Natvig D."/>
            <person name="Lalanne C."/>
            <person name="Gautier V."/>
            <person name="Ament-Velasquez S.L."/>
            <person name="Kruys A."/>
            <person name="Hutchinson M.I."/>
            <person name="Powell A.J."/>
            <person name="Barry K."/>
            <person name="Miller A.N."/>
            <person name="Grigoriev I.V."/>
            <person name="Debuchy R."/>
            <person name="Gladieux P."/>
            <person name="Thoren M.H."/>
            <person name="Johannesson H."/>
        </authorList>
    </citation>
    <scope>NUCLEOTIDE SEQUENCE</scope>
    <source>
        <strain evidence="1">CBS 606.72</strain>
    </source>
</reference>
<sequence>MYRQSSITVDTYFHAVANSTKVVDGYLTSQMRSDQLATLNADCVASHISCNLLGVTRTANRSWALEDSLQVDLEMKKAL</sequence>
<organism evidence="1 2">
    <name type="scientific">Immersiella caudata</name>
    <dbReference type="NCBI Taxonomy" id="314043"/>
    <lineage>
        <taxon>Eukaryota</taxon>
        <taxon>Fungi</taxon>
        <taxon>Dikarya</taxon>
        <taxon>Ascomycota</taxon>
        <taxon>Pezizomycotina</taxon>
        <taxon>Sordariomycetes</taxon>
        <taxon>Sordariomycetidae</taxon>
        <taxon>Sordariales</taxon>
        <taxon>Lasiosphaeriaceae</taxon>
        <taxon>Immersiella</taxon>
    </lineage>
</organism>